<evidence type="ECO:0000313" key="6">
    <source>
        <dbReference type="Proteomes" id="UP001044222"/>
    </source>
</evidence>
<feature type="region of interest" description="Disordered" evidence="3">
    <location>
        <begin position="127"/>
        <end position="148"/>
    </location>
</feature>
<comment type="similarity">
    <text evidence="1">Belongs to the beta/gamma-crystallin family.</text>
</comment>
<feature type="region of interest" description="Disordered" evidence="3">
    <location>
        <begin position="791"/>
        <end position="818"/>
    </location>
</feature>
<feature type="compositionally biased region" description="Low complexity" evidence="3">
    <location>
        <begin position="358"/>
        <end position="371"/>
    </location>
</feature>
<evidence type="ECO:0000256" key="2">
    <source>
        <dbReference type="ARBA" id="ARBA00022737"/>
    </source>
</evidence>
<keyword evidence="2" id="KW-0677">Repeat</keyword>
<evidence type="ECO:0000313" key="5">
    <source>
        <dbReference type="EMBL" id="KAG5842254.1"/>
    </source>
</evidence>
<feature type="domain" description="Beta/gamma crystallin 'Greek key'" evidence="4">
    <location>
        <begin position="1252"/>
        <end position="1293"/>
    </location>
</feature>
<dbReference type="GO" id="GO:0002088">
    <property type="term" value="P:lens development in camera-type eye"/>
    <property type="evidence" value="ECO:0007669"/>
    <property type="project" value="TreeGrafter"/>
</dbReference>
<comment type="caution">
    <text evidence="5">The sequence shown here is derived from an EMBL/GenBank/DDBJ whole genome shotgun (WGS) entry which is preliminary data.</text>
</comment>
<dbReference type="InterPro" id="IPR000772">
    <property type="entry name" value="Ricin_B_lectin"/>
</dbReference>
<feature type="domain" description="Beta/gamma crystallin 'Greek key'" evidence="4">
    <location>
        <begin position="1162"/>
        <end position="1205"/>
    </location>
</feature>
<feature type="compositionally biased region" description="Basic and acidic residues" evidence="3">
    <location>
        <begin position="247"/>
        <end position="259"/>
    </location>
</feature>
<sequence>MGQKEWVKEEMEEVEQRSQLPAMEPDSPVRQECMAQKCEPAPPSPTTEGEGLPLNRGMATEKQPCVLVSEEQTPERADCWATNIHNSQGELILTDTGTDRAHTLTDHTSAAHMLADSATERADSTHTSTLCDTPARTEDPLPSLSPVSPAERVGRFLDDLSGPWAAVEECLSPGIREDPDTMNSGYGVLSTTLSLKRSPARDVKEDGLHRFRKLSLVSSSEDPGEDFSSSPAAAPYDYDRAPAGTEGQREVLSREDRPAPGEVTPRSSPQFGSESLGSLNSYYSPAFLDTQYLFSPGTNQEAGLSAPSPEKPGSHSNSHSFSERSEVQWSWERELGGWDRAEPAAPAEERAREGGINSGSDSRWLSDRSLSPTQTEVPLSGLFKATRVDLLPSPTSPDISSPHDMDNLVDTLKSMEPPQRQRVSRPPPLSAITSLPPIVEDSPVQAPRAQNGTGSLPQDLGLKRSSPKDMPTPLEMMKRQHEVDGPRSLPLRASADSSIVFRKSSPGGGLSPDGSSSPQLNGSSSPGPSRLEGSLLFSGYRLENGKPQAARRWRARPSLPDAGPSMDRMSSAPGHPGPEPPSSSPLRRFSFLMSPTSSLAEAPEPLRVSRPPALTHSPLGELGFTHSPLGELGFTHSPLGELGFSHSSLGELGLSHRPSSPLDLLHSPSADPHGKLQRSLSVDSPLAKMGSQFTPQPEPERPAVIKYRAFPDAYRTKEKEHGKLNPRPGKMLIFTEPGLSGERIEIRSDVIDATPWDLPETIYIRVVRGGWVLYEKPNFKGGKVALDEGDIELTSPFRSPEEEQKKEGEEEEKSQPSRKCVFGSLRRAVRDYSVPEISLFPEENAEGKKVIFRDTSEDARIFGFPIKAKSIIIKAGLWLVYAHPFMEGAPRVLEVGGYPNPASWGVTQPYVGSLHPLKIGEPRVEKPNEPKLVIFDKSYFSGKSRDVYTHLRDFITRTDMKQTAFMHNAGSIKVTGGCWVGFSKENFRGHQYLLEEGDYHDWRVWGGCDSELRSVRLIRADFAEPVLVMFSRPDEEDEDQEEKTFEVTEAIPDVEPFNFPTSTHSIQVLNGAWIAYSHVDFSGDQYILEKGFYSSCGDWGATDNRICSIQPILPAPSETPTSRSQVLLYSEPDFQGQCQLCLKNEESLPEKFLTKSCRVLRGSWVVYEGREYSGGLYILPEGDYPNLDSMGCPPSCSLRSLKIIPLMFAVPSISLFGLECFEGREVTLDSEVPSLVDEGFNNHVLSIRVNSGCWVVCEHTNYRGRQILLEPIEIPNWLKFSGLSTIGSMHAVRQKRHFFRIKNQERGHVMSIQGGVEEMKSGRVVVTEQVEGMSDVWYYQDGLIKNKLAPNMCLQVMGEVEPGAKLVLWSETRQPTQIWTTQASGIIRSLTFPGMVLDIKGGKAYDRNHVIIHGESEERPSQQWNIELL</sequence>
<dbReference type="InterPro" id="IPR001064">
    <property type="entry name" value="Beta/gamma_crystallin"/>
</dbReference>
<gene>
    <name evidence="5" type="ORF">ANANG_G00175690</name>
</gene>
<protein>
    <recommendedName>
        <fullName evidence="4">Beta/gamma crystallin 'Greek key' domain-containing protein</fullName>
    </recommendedName>
</protein>
<dbReference type="Pfam" id="PF00030">
    <property type="entry name" value="Crystall"/>
    <property type="match status" value="6"/>
</dbReference>
<dbReference type="EMBL" id="JAFIRN010000009">
    <property type="protein sequence ID" value="KAG5842254.1"/>
    <property type="molecule type" value="Genomic_DNA"/>
</dbReference>
<dbReference type="SMART" id="SM00458">
    <property type="entry name" value="RICIN"/>
    <property type="match status" value="1"/>
</dbReference>
<evidence type="ECO:0000256" key="3">
    <source>
        <dbReference type="SAM" id="MobiDB-lite"/>
    </source>
</evidence>
<feature type="compositionally biased region" description="Basic and acidic residues" evidence="3">
    <location>
        <begin position="321"/>
        <end position="353"/>
    </location>
</feature>
<dbReference type="SUPFAM" id="SSF50370">
    <property type="entry name" value="Ricin B-like lectins"/>
    <property type="match status" value="1"/>
</dbReference>
<dbReference type="Pfam" id="PF00652">
    <property type="entry name" value="Ricin_B_lectin"/>
    <property type="match status" value="1"/>
</dbReference>
<evidence type="ECO:0000256" key="1">
    <source>
        <dbReference type="ARBA" id="ARBA00009646"/>
    </source>
</evidence>
<feature type="region of interest" description="Disordered" evidence="3">
    <location>
        <begin position="294"/>
        <end position="614"/>
    </location>
</feature>
<dbReference type="SMART" id="SM00247">
    <property type="entry name" value="XTALbg"/>
    <property type="match status" value="6"/>
</dbReference>
<dbReference type="PROSITE" id="PS50231">
    <property type="entry name" value="RICIN_B_LECTIN"/>
    <property type="match status" value="1"/>
</dbReference>
<feature type="region of interest" description="Disordered" evidence="3">
    <location>
        <begin position="216"/>
        <end position="275"/>
    </location>
</feature>
<dbReference type="Proteomes" id="UP001044222">
    <property type="component" value="Chromosome 9"/>
</dbReference>
<dbReference type="InterPro" id="IPR035992">
    <property type="entry name" value="Ricin_B-like_lectins"/>
</dbReference>
<feature type="domain" description="Beta/gamma crystallin 'Greek key'" evidence="4">
    <location>
        <begin position="1124"/>
        <end position="1161"/>
    </location>
</feature>
<accession>A0A9D3M4A2</accession>
<dbReference type="GO" id="GO:0007601">
    <property type="term" value="P:visual perception"/>
    <property type="evidence" value="ECO:0007669"/>
    <property type="project" value="TreeGrafter"/>
</dbReference>
<evidence type="ECO:0000259" key="4">
    <source>
        <dbReference type="PROSITE" id="PS50915"/>
    </source>
</evidence>
<feature type="region of interest" description="Disordered" evidence="3">
    <location>
        <begin position="1"/>
        <end position="58"/>
    </location>
</feature>
<feature type="compositionally biased region" description="Low complexity" evidence="3">
    <location>
        <begin position="512"/>
        <end position="529"/>
    </location>
</feature>
<dbReference type="Gene3D" id="2.80.10.50">
    <property type="match status" value="1"/>
</dbReference>
<feature type="compositionally biased region" description="Basic and acidic residues" evidence="3">
    <location>
        <begin position="799"/>
        <end position="808"/>
    </location>
</feature>
<reference evidence="5" key="1">
    <citation type="submission" date="2021-01" db="EMBL/GenBank/DDBJ databases">
        <title>A chromosome-scale assembly of European eel, Anguilla anguilla.</title>
        <authorList>
            <person name="Henkel C."/>
            <person name="Jong-Raadsen S.A."/>
            <person name="Dufour S."/>
            <person name="Weltzien F.-A."/>
            <person name="Palstra A.P."/>
            <person name="Pelster B."/>
            <person name="Spaink H.P."/>
            <person name="Van Den Thillart G.E."/>
            <person name="Jansen H."/>
            <person name="Zahm M."/>
            <person name="Klopp C."/>
            <person name="Cedric C."/>
            <person name="Louis A."/>
            <person name="Berthelot C."/>
            <person name="Parey E."/>
            <person name="Roest Crollius H."/>
            <person name="Montfort J."/>
            <person name="Robinson-Rechavi M."/>
            <person name="Bucao C."/>
            <person name="Bouchez O."/>
            <person name="Gislard M."/>
            <person name="Lluch J."/>
            <person name="Milhes M."/>
            <person name="Lampietro C."/>
            <person name="Lopez Roques C."/>
            <person name="Donnadieu C."/>
            <person name="Braasch I."/>
            <person name="Desvignes T."/>
            <person name="Postlethwait J."/>
            <person name="Bobe J."/>
            <person name="Guiguen Y."/>
            <person name="Dirks R."/>
        </authorList>
    </citation>
    <scope>NUCLEOTIDE SEQUENCE</scope>
    <source>
        <strain evidence="5">Tag_6206</strain>
        <tissue evidence="5">Liver</tissue>
    </source>
</reference>
<feature type="domain" description="Beta/gamma crystallin 'Greek key'" evidence="4">
    <location>
        <begin position="977"/>
        <end position="1019"/>
    </location>
</feature>
<feature type="domain" description="Beta/gamma crystallin 'Greek key'" evidence="4">
    <location>
        <begin position="1071"/>
        <end position="1113"/>
    </location>
</feature>
<feature type="domain" description="Beta/gamma crystallin 'Greek key'" evidence="4">
    <location>
        <begin position="769"/>
        <end position="804"/>
    </location>
</feature>
<dbReference type="GO" id="GO:0005212">
    <property type="term" value="F:structural constituent of eye lens"/>
    <property type="evidence" value="ECO:0007669"/>
    <property type="project" value="TreeGrafter"/>
</dbReference>
<feature type="compositionally biased region" description="Polar residues" evidence="3">
    <location>
        <begin position="265"/>
        <end position="275"/>
    </location>
</feature>
<dbReference type="PANTHER" id="PTHR11818">
    <property type="entry name" value="BETA/GAMMA CRYSTALLIN"/>
    <property type="match status" value="1"/>
</dbReference>
<feature type="compositionally biased region" description="Basic and acidic residues" evidence="3">
    <location>
        <begin position="476"/>
        <end position="485"/>
    </location>
</feature>
<dbReference type="InterPro" id="IPR011024">
    <property type="entry name" value="G_crystallin-like"/>
</dbReference>
<dbReference type="SUPFAM" id="SSF49695">
    <property type="entry name" value="gamma-Crystallin-like"/>
    <property type="match status" value="3"/>
</dbReference>
<dbReference type="InterPro" id="IPR050252">
    <property type="entry name" value="Beta/Gamma-Crystallin"/>
</dbReference>
<dbReference type="PANTHER" id="PTHR11818:SF50">
    <property type="entry name" value="BETA_GAMMA CRYSTALLIN DOMAIN-CONTAINING PROTEIN 2"/>
    <property type="match status" value="1"/>
</dbReference>
<dbReference type="Gene3D" id="2.60.20.10">
    <property type="entry name" value="Crystallins"/>
    <property type="match status" value="6"/>
</dbReference>
<proteinExistence type="inferred from homology"/>
<name>A0A9D3M4A2_ANGAN</name>
<organism evidence="5 6">
    <name type="scientific">Anguilla anguilla</name>
    <name type="common">European freshwater eel</name>
    <name type="synonym">Muraena anguilla</name>
    <dbReference type="NCBI Taxonomy" id="7936"/>
    <lineage>
        <taxon>Eukaryota</taxon>
        <taxon>Metazoa</taxon>
        <taxon>Chordata</taxon>
        <taxon>Craniata</taxon>
        <taxon>Vertebrata</taxon>
        <taxon>Euteleostomi</taxon>
        <taxon>Actinopterygii</taxon>
        <taxon>Neopterygii</taxon>
        <taxon>Teleostei</taxon>
        <taxon>Anguilliformes</taxon>
        <taxon>Anguillidae</taxon>
        <taxon>Anguilla</taxon>
    </lineage>
</organism>
<keyword evidence="6" id="KW-1185">Reference proteome</keyword>
<dbReference type="PROSITE" id="PS50915">
    <property type="entry name" value="CRYSTALLIN_BETA_GAMMA"/>
    <property type="match status" value="6"/>
</dbReference>